<feature type="domain" description="Calcineurin-like phosphoesterase" evidence="8">
    <location>
        <begin position="280"/>
        <end position="427"/>
    </location>
</feature>
<dbReference type="InterPro" id="IPR002347">
    <property type="entry name" value="SDR_fam"/>
</dbReference>
<protein>
    <recommendedName>
        <fullName evidence="3 6">Vacuolar protein sorting-associated protein 29</fullName>
    </recommendedName>
</protein>
<feature type="compositionally biased region" description="Basic and acidic residues" evidence="7">
    <location>
        <begin position="445"/>
        <end position="456"/>
    </location>
</feature>
<dbReference type="GO" id="GO:0016491">
    <property type="term" value="F:oxidoreductase activity"/>
    <property type="evidence" value="ECO:0007669"/>
    <property type="project" value="UniProtKB-KW"/>
</dbReference>
<dbReference type="SUPFAM" id="SSF56300">
    <property type="entry name" value="Metallo-dependent phosphatases"/>
    <property type="match status" value="1"/>
</dbReference>
<dbReference type="CDD" id="cd05233">
    <property type="entry name" value="SDR_c"/>
    <property type="match status" value="1"/>
</dbReference>
<dbReference type="PANTHER" id="PTHR43618">
    <property type="entry name" value="7-ALPHA-HYDROXYSTEROID DEHYDROGENASE"/>
    <property type="match status" value="1"/>
</dbReference>
<keyword evidence="5" id="KW-0560">Oxidoreductase</keyword>
<dbReference type="OrthoDB" id="37659at2759"/>
<evidence type="ECO:0000256" key="3">
    <source>
        <dbReference type="ARBA" id="ARBA00017767"/>
    </source>
</evidence>
<reference evidence="9 10" key="1">
    <citation type="submission" date="2017-05" db="EMBL/GenBank/DDBJ databases">
        <title>Draft genome sequence of Elsinoe australis.</title>
        <authorList>
            <person name="Cheng Q."/>
        </authorList>
    </citation>
    <scope>NUCLEOTIDE SEQUENCE [LARGE SCALE GENOMIC DNA]</scope>
    <source>
        <strain evidence="9 10">NL1</strain>
    </source>
</reference>
<evidence type="ECO:0000313" key="10">
    <source>
        <dbReference type="Proteomes" id="UP000243723"/>
    </source>
</evidence>
<dbReference type="PANTHER" id="PTHR43618:SF2">
    <property type="entry name" value="CHAIN DEHYDROGENASE, PUTATIVE (AFU_ORTHOLOGUE AFUA_6G06930)-RELATED"/>
    <property type="match status" value="1"/>
</dbReference>
<name>A0A2P7YES0_9PEZI</name>
<evidence type="ECO:0000259" key="8">
    <source>
        <dbReference type="Pfam" id="PF12850"/>
    </source>
</evidence>
<dbReference type="InterPro" id="IPR024654">
    <property type="entry name" value="Calcineurin-like_PHP_lpxH"/>
</dbReference>
<dbReference type="EMBL" id="NHZQ01000447">
    <property type="protein sequence ID" value="PSK34462.1"/>
    <property type="molecule type" value="Genomic_DNA"/>
</dbReference>
<dbReference type="AlphaFoldDB" id="A0A2P7YES0"/>
<organism evidence="9 10">
    <name type="scientific">Elsinoe australis</name>
    <dbReference type="NCBI Taxonomy" id="40998"/>
    <lineage>
        <taxon>Eukaryota</taxon>
        <taxon>Fungi</taxon>
        <taxon>Dikarya</taxon>
        <taxon>Ascomycota</taxon>
        <taxon>Pezizomycotina</taxon>
        <taxon>Dothideomycetes</taxon>
        <taxon>Dothideomycetidae</taxon>
        <taxon>Myriangiales</taxon>
        <taxon>Elsinoaceae</taxon>
        <taxon>Elsinoe</taxon>
    </lineage>
</organism>
<dbReference type="NCBIfam" id="TIGR00040">
    <property type="entry name" value="yfcE"/>
    <property type="match status" value="1"/>
</dbReference>
<dbReference type="Gene3D" id="3.40.50.720">
    <property type="entry name" value="NAD(P)-binding Rossmann-like Domain"/>
    <property type="match status" value="1"/>
</dbReference>
<feature type="compositionally biased region" description="Acidic residues" evidence="7">
    <location>
        <begin position="433"/>
        <end position="444"/>
    </location>
</feature>
<evidence type="ECO:0000256" key="1">
    <source>
        <dbReference type="ARBA" id="ARBA00005945"/>
    </source>
</evidence>
<evidence type="ECO:0000256" key="2">
    <source>
        <dbReference type="ARBA" id="ARBA00006484"/>
    </source>
</evidence>
<sequence length="513" mass="54948">MPYSLKGRRVLITGGSRGLGAAIAHAFASEGANLAINYASNETAALNLTNELSSKYNVKTIILKGDVGKTADCEALVNSTIKAFGGIDIVIGNAGWTRFSDFSDLHAMSDDEWDKCWNVNVKGQLALLRAAMPTFNENREGGVFLITSSIAGSSIGGSSMAYSVTKAAQLHLMKCMAKTQGPKVRINAVLPGLLLTEWGLEYGDERIKALQGAAALKKEVDMTDCANVFVMLAKNTSITGQRVQIDSGLNIANMTFPPKYAYPPPLSLPSPRTQPATDLTHQFKKLLTPNKIGQILCLGNLTSPSVYTFLRSLAPDLQLVKGDFDIPLTLAPPPPQSQPYEAPNAASSFSQSSYPIPTALSKVVTHGSLRIGFTHGHTIIPPGDPDSLLIAARQMDVDVLCWGGTSRFEAYELEGKFFVNPGSATGAASWTGDDLEFDPEEEEGEGKNGTRNREEFSGIDGDTGEQKGLCPSFVLMDVQGDVLVLYVYQLRKDAEGKEAVAVEKVSFRKGGSG</sequence>
<dbReference type="Pfam" id="PF13561">
    <property type="entry name" value="adh_short_C2"/>
    <property type="match status" value="1"/>
</dbReference>
<evidence type="ECO:0000256" key="6">
    <source>
        <dbReference type="RuleBase" id="RU362040"/>
    </source>
</evidence>
<dbReference type="InterPro" id="IPR029052">
    <property type="entry name" value="Metallo-depent_PP-like"/>
</dbReference>
<evidence type="ECO:0000256" key="4">
    <source>
        <dbReference type="ARBA" id="ARBA00022857"/>
    </source>
</evidence>
<dbReference type="Proteomes" id="UP000243723">
    <property type="component" value="Unassembled WGS sequence"/>
</dbReference>
<evidence type="ECO:0000313" key="9">
    <source>
        <dbReference type="EMBL" id="PSK34462.1"/>
    </source>
</evidence>
<evidence type="ECO:0000256" key="7">
    <source>
        <dbReference type="SAM" id="MobiDB-lite"/>
    </source>
</evidence>
<dbReference type="Gene3D" id="3.60.21.10">
    <property type="match status" value="1"/>
</dbReference>
<evidence type="ECO:0000256" key="5">
    <source>
        <dbReference type="ARBA" id="ARBA00023002"/>
    </source>
</evidence>
<keyword evidence="4" id="KW-0521">NADP</keyword>
<feature type="region of interest" description="Disordered" evidence="7">
    <location>
        <begin position="429"/>
        <end position="464"/>
    </location>
</feature>
<proteinExistence type="inferred from homology"/>
<comment type="caution">
    <text evidence="9">The sequence shown here is derived from an EMBL/GenBank/DDBJ whole genome shotgun (WGS) entry which is preliminary data.</text>
</comment>
<dbReference type="STRING" id="40998.A0A2P7YES0"/>
<dbReference type="PRINTS" id="PR00081">
    <property type="entry name" value="GDHRDH"/>
</dbReference>
<dbReference type="InterPro" id="IPR052178">
    <property type="entry name" value="Sec_Metab_Biosynth_SDR"/>
</dbReference>
<comment type="similarity">
    <text evidence="1 6">Belongs to the VPS29 family.</text>
</comment>
<dbReference type="Pfam" id="PF12850">
    <property type="entry name" value="Metallophos_2"/>
    <property type="match status" value="1"/>
</dbReference>
<gene>
    <name evidence="9" type="ORF">B9Z65_8788</name>
</gene>
<keyword evidence="10" id="KW-1185">Reference proteome</keyword>
<dbReference type="InterPro" id="IPR000979">
    <property type="entry name" value="Phosphodiesterase_MJ0936/Vps29"/>
</dbReference>
<comment type="similarity">
    <text evidence="2">Belongs to the short-chain dehydrogenases/reductases (SDR) family.</text>
</comment>
<dbReference type="InterPro" id="IPR036291">
    <property type="entry name" value="NAD(P)-bd_dom_sf"/>
</dbReference>
<dbReference type="SUPFAM" id="SSF51735">
    <property type="entry name" value="NAD(P)-binding Rossmann-fold domains"/>
    <property type="match status" value="1"/>
</dbReference>
<accession>A0A2P7YES0</accession>